<comment type="caution">
    <text evidence="1">The sequence shown here is derived from an EMBL/GenBank/DDBJ whole genome shotgun (WGS) entry which is preliminary data.</text>
</comment>
<dbReference type="EMBL" id="NMUH01002786">
    <property type="protein sequence ID" value="MQM02074.1"/>
    <property type="molecule type" value="Genomic_DNA"/>
</dbReference>
<protein>
    <submittedName>
        <fullName evidence="1">Uncharacterized protein</fullName>
    </submittedName>
</protein>
<evidence type="ECO:0000313" key="1">
    <source>
        <dbReference type="EMBL" id="MQM02074.1"/>
    </source>
</evidence>
<keyword evidence="2" id="KW-1185">Reference proteome</keyword>
<name>A0A843WD25_COLES</name>
<reference evidence="1" key="1">
    <citation type="submission" date="2017-07" db="EMBL/GenBank/DDBJ databases">
        <title>Taro Niue Genome Assembly and Annotation.</title>
        <authorList>
            <person name="Atibalentja N."/>
            <person name="Keating K."/>
            <person name="Fields C.J."/>
        </authorList>
    </citation>
    <scope>NUCLEOTIDE SEQUENCE</scope>
    <source>
        <strain evidence="1">Niue_2</strain>
        <tissue evidence="1">Leaf</tissue>
    </source>
</reference>
<organism evidence="1 2">
    <name type="scientific">Colocasia esculenta</name>
    <name type="common">Wild taro</name>
    <name type="synonym">Arum esculentum</name>
    <dbReference type="NCBI Taxonomy" id="4460"/>
    <lineage>
        <taxon>Eukaryota</taxon>
        <taxon>Viridiplantae</taxon>
        <taxon>Streptophyta</taxon>
        <taxon>Embryophyta</taxon>
        <taxon>Tracheophyta</taxon>
        <taxon>Spermatophyta</taxon>
        <taxon>Magnoliopsida</taxon>
        <taxon>Liliopsida</taxon>
        <taxon>Araceae</taxon>
        <taxon>Aroideae</taxon>
        <taxon>Colocasieae</taxon>
        <taxon>Colocasia</taxon>
    </lineage>
</organism>
<proteinExistence type="predicted"/>
<sequence>MVGLVLLLLEQRRLSQVRLDKYSSRLVRSQIRGFGGGFVVPGG</sequence>
<gene>
    <name evidence="1" type="ORF">Taro_034837</name>
</gene>
<dbReference type="Proteomes" id="UP000652761">
    <property type="component" value="Unassembled WGS sequence"/>
</dbReference>
<dbReference type="AlphaFoldDB" id="A0A843WD25"/>
<feature type="non-terminal residue" evidence="1">
    <location>
        <position position="1"/>
    </location>
</feature>
<accession>A0A843WD25</accession>
<evidence type="ECO:0000313" key="2">
    <source>
        <dbReference type="Proteomes" id="UP000652761"/>
    </source>
</evidence>